<keyword evidence="2" id="KW-1133">Transmembrane helix</keyword>
<accession>L8WML2</accession>
<dbReference type="EMBL" id="AFRT01002554">
    <property type="protein sequence ID" value="ELU37589.1"/>
    <property type="molecule type" value="Genomic_DNA"/>
</dbReference>
<evidence type="ECO:0000313" key="4">
    <source>
        <dbReference type="Proteomes" id="UP000011668"/>
    </source>
</evidence>
<feature type="region of interest" description="Disordered" evidence="1">
    <location>
        <begin position="501"/>
        <end position="524"/>
    </location>
</feature>
<dbReference type="AlphaFoldDB" id="L8WML2"/>
<dbReference type="HOGENOM" id="CLU_519892_0_0_1"/>
<dbReference type="OrthoDB" id="2755069at2759"/>
<evidence type="ECO:0000256" key="2">
    <source>
        <dbReference type="SAM" id="Phobius"/>
    </source>
</evidence>
<evidence type="ECO:0000256" key="1">
    <source>
        <dbReference type="SAM" id="MobiDB-lite"/>
    </source>
</evidence>
<dbReference type="Proteomes" id="UP000011668">
    <property type="component" value="Unassembled WGS sequence"/>
</dbReference>
<comment type="caution">
    <text evidence="3">The sequence shown here is derived from an EMBL/GenBank/DDBJ whole genome shotgun (WGS) entry which is preliminary data.</text>
</comment>
<name>L8WML2_THACA</name>
<proteinExistence type="predicted"/>
<gene>
    <name evidence="3" type="ORF">AG1IA_08381</name>
</gene>
<keyword evidence="4" id="KW-1185">Reference proteome</keyword>
<feature type="compositionally biased region" description="Basic and acidic residues" evidence="1">
    <location>
        <begin position="350"/>
        <end position="359"/>
    </location>
</feature>
<keyword evidence="2" id="KW-0472">Membrane</keyword>
<sequence>MPGQAQRVCTKKNKKVRIYSYSHLGKYSMVSVCFQVGVLIVLLSCSFLVCFQSVKGETNNPITRSLCRKPPSQNPPPSHPSRCFQVQKRRLDAHTLQNIRTPRHRLWNPLSKGPAITMRTMRMVVMTRVIVRVRAKARAVVKKMEMVKRKRMKMPTRLLSLRHPNPPYKSKCGQFIYIPNETGEYTKFSILERPQGKLKGLTTHMELDGRENKDLVKGIQSTVRSITLHVARNIKDCTYPKLAEEQRSFIMIQVSAFIQARNKYPYLARFRNNWVTKELIIRSLTNKRDHQARIKKAGGQAAWCDKLKAQREEKKLGKTNKSTGGRSDRSEPDPSEHANQAKGPSKVSNKARDLPRTPDDFQEADAPLRENNLTKRVAISLIAKRKSSQSQSHQVQSTRSLAGLRILKMRLVVTTNQLWLPNPLHRIAPSDLTKLIGTKASNKANHSRSRREWCQLNSDPNIGYVEASGRRQWGMYTIRQTAHSNIACQCSITPRRRFEFDLSQSQKRKPPLARSLPQPRNPPF</sequence>
<feature type="region of interest" description="Disordered" evidence="1">
    <location>
        <begin position="312"/>
        <end position="369"/>
    </location>
</feature>
<protein>
    <submittedName>
        <fullName evidence="3">Uncharacterized protein</fullName>
    </submittedName>
</protein>
<feature type="compositionally biased region" description="Basic and acidic residues" evidence="1">
    <location>
        <begin position="326"/>
        <end position="336"/>
    </location>
</feature>
<organism evidence="3 4">
    <name type="scientific">Thanatephorus cucumeris (strain AG1-IA)</name>
    <name type="common">Rice sheath blight fungus</name>
    <name type="synonym">Rhizoctonia solani</name>
    <dbReference type="NCBI Taxonomy" id="983506"/>
    <lineage>
        <taxon>Eukaryota</taxon>
        <taxon>Fungi</taxon>
        <taxon>Dikarya</taxon>
        <taxon>Basidiomycota</taxon>
        <taxon>Agaricomycotina</taxon>
        <taxon>Agaricomycetes</taxon>
        <taxon>Cantharellales</taxon>
        <taxon>Ceratobasidiaceae</taxon>
        <taxon>Rhizoctonia</taxon>
        <taxon>Rhizoctonia solani AG-1</taxon>
    </lineage>
</organism>
<feature type="transmembrane region" description="Helical" evidence="2">
    <location>
        <begin position="27"/>
        <end position="49"/>
    </location>
</feature>
<feature type="region of interest" description="Disordered" evidence="1">
    <location>
        <begin position="61"/>
        <end position="82"/>
    </location>
</feature>
<keyword evidence="2" id="KW-0812">Transmembrane</keyword>
<evidence type="ECO:0000313" key="3">
    <source>
        <dbReference type="EMBL" id="ELU37589.1"/>
    </source>
</evidence>
<reference evidence="3 4" key="1">
    <citation type="journal article" date="2013" name="Nat. Commun.">
        <title>The evolution and pathogenic mechanisms of the rice sheath blight pathogen.</title>
        <authorList>
            <person name="Zheng A."/>
            <person name="Lin R."/>
            <person name="Xu L."/>
            <person name="Qin P."/>
            <person name="Tang C."/>
            <person name="Ai P."/>
            <person name="Zhang D."/>
            <person name="Liu Y."/>
            <person name="Sun Z."/>
            <person name="Feng H."/>
            <person name="Wang Y."/>
            <person name="Chen Y."/>
            <person name="Liang X."/>
            <person name="Fu R."/>
            <person name="Li Q."/>
            <person name="Zhang J."/>
            <person name="Yu X."/>
            <person name="Xie Z."/>
            <person name="Ding L."/>
            <person name="Guan P."/>
            <person name="Tang J."/>
            <person name="Liang Y."/>
            <person name="Wang S."/>
            <person name="Deng Q."/>
            <person name="Li S."/>
            <person name="Zhu J."/>
            <person name="Wang L."/>
            <person name="Liu H."/>
            <person name="Li P."/>
        </authorList>
    </citation>
    <scope>NUCLEOTIDE SEQUENCE [LARGE SCALE GENOMIC DNA]</scope>
    <source>
        <strain evidence="4">AG-1 IA</strain>
    </source>
</reference>